<dbReference type="GO" id="GO:0005763">
    <property type="term" value="C:mitochondrial small ribosomal subunit"/>
    <property type="evidence" value="ECO:0007669"/>
    <property type="project" value="InterPro"/>
</dbReference>
<proteinExistence type="inferred from homology"/>
<dbReference type="AlphaFoldDB" id="A0A642V3G9"/>
<keyword evidence="9" id="KW-1185">Reference proteome</keyword>
<keyword evidence="5" id="KW-0496">Mitochondrion</keyword>
<comment type="subcellular location">
    <subcellularLocation>
        <location evidence="1">Mitochondrion</location>
    </subcellularLocation>
</comment>
<evidence type="ECO:0000256" key="2">
    <source>
        <dbReference type="ARBA" id="ARBA00009863"/>
    </source>
</evidence>
<keyword evidence="4" id="KW-0689">Ribosomal protein</keyword>
<dbReference type="InterPro" id="IPR017082">
    <property type="entry name" value="Ribosomal_mS29_fun"/>
</dbReference>
<accession>A0A642V3G9</accession>
<evidence type="ECO:0000256" key="3">
    <source>
        <dbReference type="ARBA" id="ARBA00022946"/>
    </source>
</evidence>
<name>A0A642V3G9_DIURU</name>
<dbReference type="PANTHER" id="PTHR12810">
    <property type="entry name" value="MITOCHONDRIAL 28S RIBOSOMAL PROTEIN S29"/>
    <property type="match status" value="1"/>
</dbReference>
<evidence type="ECO:0000313" key="8">
    <source>
        <dbReference type="EMBL" id="KAA8907806.1"/>
    </source>
</evidence>
<evidence type="ECO:0000313" key="9">
    <source>
        <dbReference type="Proteomes" id="UP000449547"/>
    </source>
</evidence>
<reference evidence="8 9" key="1">
    <citation type="submission" date="2019-07" db="EMBL/GenBank/DDBJ databases">
        <title>Genome assembly of two rare yeast pathogens: Diutina rugosa and Trichomonascus ciferrii.</title>
        <authorList>
            <person name="Mixao V."/>
            <person name="Saus E."/>
            <person name="Hansen A."/>
            <person name="Lass-Flor C."/>
            <person name="Gabaldon T."/>
        </authorList>
    </citation>
    <scope>NUCLEOTIDE SEQUENCE [LARGE SCALE GENOMIC DNA]</scope>
    <source>
        <strain evidence="8 9">CBS 613</strain>
    </source>
</reference>
<protein>
    <recommendedName>
        <fullName evidence="7">Small ribosomal subunit protein mS29</fullName>
    </recommendedName>
</protein>
<dbReference type="InterPro" id="IPR019368">
    <property type="entry name" value="Ribosomal_mS29"/>
</dbReference>
<dbReference type="PANTHER" id="PTHR12810:SF0">
    <property type="entry name" value="SMALL RIBOSOMAL SUBUNIT PROTEIN MS29"/>
    <property type="match status" value="1"/>
</dbReference>
<dbReference type="GO" id="GO:0032543">
    <property type="term" value="P:mitochondrial translation"/>
    <property type="evidence" value="ECO:0007669"/>
    <property type="project" value="InterPro"/>
</dbReference>
<evidence type="ECO:0000256" key="4">
    <source>
        <dbReference type="ARBA" id="ARBA00022980"/>
    </source>
</evidence>
<evidence type="ECO:0000256" key="6">
    <source>
        <dbReference type="ARBA" id="ARBA00023274"/>
    </source>
</evidence>
<keyword evidence="6" id="KW-0687">Ribonucleoprotein</keyword>
<evidence type="ECO:0000256" key="7">
    <source>
        <dbReference type="ARBA" id="ARBA00035140"/>
    </source>
</evidence>
<gene>
    <name evidence="8" type="ORF">DIURU_000493</name>
</gene>
<keyword evidence="3" id="KW-0809">Transit peptide</keyword>
<evidence type="ECO:0000256" key="5">
    <source>
        <dbReference type="ARBA" id="ARBA00023128"/>
    </source>
</evidence>
<dbReference type="SUPFAM" id="SSF52540">
    <property type="entry name" value="P-loop containing nucleoside triphosphate hydrolases"/>
    <property type="match status" value="1"/>
</dbReference>
<organism evidence="8 9">
    <name type="scientific">Diutina rugosa</name>
    <name type="common">Yeast</name>
    <name type="synonym">Candida rugosa</name>
    <dbReference type="NCBI Taxonomy" id="5481"/>
    <lineage>
        <taxon>Eukaryota</taxon>
        <taxon>Fungi</taxon>
        <taxon>Dikarya</taxon>
        <taxon>Ascomycota</taxon>
        <taxon>Saccharomycotina</taxon>
        <taxon>Pichiomycetes</taxon>
        <taxon>Debaryomycetaceae</taxon>
        <taxon>Diutina</taxon>
    </lineage>
</organism>
<evidence type="ECO:0000256" key="1">
    <source>
        <dbReference type="ARBA" id="ARBA00004173"/>
    </source>
</evidence>
<sequence length="393" mass="44046">MTHHEFREAVTQLGYEKGAQPLQVPELTSVESLGDLYKYSDATKSKFNELKVIQPYQHHEMFSEPISMTTTNTEQISKQVLSKLQGPSKDNRVCLVGAKGIGKSTLLMQAMALANSSDATQAPVFLHIPNANAIVDGSSDYILNQKTGKYQQPMFTKRWIWKLKNANADVFKQLKLSRDFTYEKDRKEVTLVKGENTVYDLLNDCHDFGKYGPTNAFQFFVEELQHQSQNVPVLVTIDRANGLFDFPITEYRHADFSSVHVSQLEIGDWLLKVVSGEFNFTKGGVILAQSSDFSAHRKSMKVGLGLEVHSPYEKAWLFDIDIANAMLANGGVKPIEVAPFTKDETSKLLEFYQQAGVLQATQGETEFTKIANNQYTLSGGNPWFLVQAAAFAY</sequence>
<dbReference type="EMBL" id="SWFT01000019">
    <property type="protein sequence ID" value="KAA8907806.1"/>
    <property type="molecule type" value="Genomic_DNA"/>
</dbReference>
<dbReference type="OMA" id="GLAHWMT"/>
<dbReference type="Pfam" id="PF10236">
    <property type="entry name" value="DAP3"/>
    <property type="match status" value="1"/>
</dbReference>
<dbReference type="RefSeq" id="XP_034014812.1">
    <property type="nucleotide sequence ID" value="XM_034157856.1"/>
</dbReference>
<dbReference type="InterPro" id="IPR027417">
    <property type="entry name" value="P-loop_NTPase"/>
</dbReference>
<dbReference type="PIRSF" id="PIRSF036996">
    <property type="entry name" value="RSM23"/>
    <property type="match status" value="1"/>
</dbReference>
<dbReference type="Proteomes" id="UP000449547">
    <property type="component" value="Unassembled WGS sequence"/>
</dbReference>
<dbReference type="OrthoDB" id="274828at2759"/>
<comment type="similarity">
    <text evidence="2">Belongs to the mitochondrion-specific ribosomal protein mS29 family.</text>
</comment>
<dbReference type="GeneID" id="54779146"/>
<dbReference type="GO" id="GO:0003735">
    <property type="term" value="F:structural constituent of ribosome"/>
    <property type="evidence" value="ECO:0007669"/>
    <property type="project" value="TreeGrafter"/>
</dbReference>
<dbReference type="VEuPathDB" id="FungiDB:DIURU_000493"/>
<comment type="caution">
    <text evidence="8">The sequence shown here is derived from an EMBL/GenBank/DDBJ whole genome shotgun (WGS) entry which is preliminary data.</text>
</comment>